<comment type="caution">
    <text evidence="3">The sequence shown here is derived from an EMBL/GenBank/DDBJ whole genome shotgun (WGS) entry which is preliminary data.</text>
</comment>
<evidence type="ECO:0000313" key="4">
    <source>
        <dbReference type="EMBL" id="RKA09548.1"/>
    </source>
</evidence>
<sequence>MNTLSKLINSVSFENALEKNSIHRVYENLNGTGKELILKSMKVYFLAGFSWFICLISGIKGAGFPIVASIVILGVFIGYVRSKHYFKKCSLYNSCLFDNTNNCPFFLFCLDTLGKPRYD</sequence>
<keyword evidence="1" id="KW-0472">Membrane</keyword>
<protein>
    <submittedName>
        <fullName evidence="3">Uncharacterized protein</fullName>
    </submittedName>
</protein>
<dbReference type="EMBL" id="AAAIXK010000004">
    <property type="protein sequence ID" value="EAC5550456.1"/>
    <property type="molecule type" value="Genomic_DNA"/>
</dbReference>
<gene>
    <name evidence="2" type="ORF">ARY78_08455</name>
    <name evidence="4" type="ORF">DYZ80_01192</name>
    <name evidence="3" type="ORF">E5F58_11275</name>
</gene>
<accession>A0A4A6S7R3</accession>
<dbReference type="RefSeq" id="WP_015085196.1">
    <property type="nucleotide sequence ID" value="NC_021825.2"/>
</dbReference>
<feature type="transmembrane region" description="Helical" evidence="1">
    <location>
        <begin position="65"/>
        <end position="82"/>
    </location>
</feature>
<dbReference type="Proteomes" id="UP000272537">
    <property type="component" value="Unassembled WGS sequence"/>
</dbReference>
<evidence type="ECO:0000313" key="2">
    <source>
        <dbReference type="EMBL" id="EAC5550456.1"/>
    </source>
</evidence>
<evidence type="ECO:0000256" key="1">
    <source>
        <dbReference type="SAM" id="Phobius"/>
    </source>
</evidence>
<dbReference type="Proteomes" id="UP000365297">
    <property type="component" value="Unassembled WGS sequence"/>
</dbReference>
<proteinExistence type="predicted"/>
<reference evidence="3 7" key="2">
    <citation type="submission" date="2019-04" db="EMBL/GenBank/DDBJ databases">
        <authorList>
            <consortium name="GenomeTrakr: Next Generation Sequencing Network for Food Pathogen Tracability"/>
        </authorList>
    </citation>
    <scope>NUCLEOTIDE SEQUENCE [LARGE SCALE GENOMIC DNA]</scope>
    <source>
        <strain evidence="2 6">FDA00007096</strain>
        <strain evidence="3 7">LS1344</strain>
    </source>
</reference>
<name>A0A4A6S7R3_LISMN</name>
<evidence type="ECO:0000313" key="3">
    <source>
        <dbReference type="EMBL" id="EAH4242565.1"/>
    </source>
</evidence>
<evidence type="ECO:0000313" key="7">
    <source>
        <dbReference type="Proteomes" id="UP000527632"/>
    </source>
</evidence>
<dbReference type="Proteomes" id="UP000527632">
    <property type="component" value="Unassembled WGS sequence"/>
</dbReference>
<organism evidence="3 7">
    <name type="scientific">Listeria monocytogenes</name>
    <dbReference type="NCBI Taxonomy" id="1639"/>
    <lineage>
        <taxon>Bacteria</taxon>
        <taxon>Bacillati</taxon>
        <taxon>Bacillota</taxon>
        <taxon>Bacilli</taxon>
        <taxon>Bacillales</taxon>
        <taxon>Listeriaceae</taxon>
        <taxon>Listeria</taxon>
    </lineage>
</organism>
<keyword evidence="1" id="KW-1133">Transmembrane helix</keyword>
<dbReference type="EMBL" id="AABGUK010000004">
    <property type="protein sequence ID" value="EAH4242565.1"/>
    <property type="molecule type" value="Genomic_DNA"/>
</dbReference>
<keyword evidence="1" id="KW-0812">Transmembrane</keyword>
<evidence type="ECO:0000313" key="5">
    <source>
        <dbReference type="Proteomes" id="UP000272537"/>
    </source>
</evidence>
<evidence type="ECO:0000313" key="6">
    <source>
        <dbReference type="Proteomes" id="UP000365297"/>
    </source>
</evidence>
<dbReference type="AlphaFoldDB" id="A0A4A6S7R3"/>
<reference evidence="4 5" key="1">
    <citation type="journal article" date="2018" name="BMC Genomics">
        <title>Genes significantly associated with lineage II food isolates of Listeria monocytogenes.</title>
        <authorList>
            <person name="Pirone-Davies C."/>
            <person name="Chen Y."/>
            <person name="Pightling A."/>
            <person name="Ryan G."/>
            <person name="Wang Y."/>
            <person name="Yao K."/>
            <person name="Hoffmann M."/>
            <person name="Allard M.W."/>
        </authorList>
    </citation>
    <scope>NUCLEOTIDE SEQUENCE [LARGE SCALE GENOMIC DNA]</scope>
    <source>
        <strain evidence="4 5">PNUSAL000550</strain>
    </source>
</reference>
<dbReference type="EMBL" id="QXLS01000002">
    <property type="protein sequence ID" value="RKA09548.1"/>
    <property type="molecule type" value="Genomic_DNA"/>
</dbReference>